<evidence type="ECO:0000313" key="1">
    <source>
        <dbReference type="Proteomes" id="UP000694910"/>
    </source>
</evidence>
<accession>A0ABM1CK03</accession>
<sequence length="109" mass="10571">MAGTRWVLGALLRGCGCNCSSCRRTGAACLPLCSAAGSFPSGVSGRRRLLLLLGAAASQTRGLQTGLAPAGRLAGPPPAATSAAAAAAASYPALRAPLLPHVSVAGGDC</sequence>
<dbReference type="GeneID" id="106801211"/>
<keyword evidence="1" id="KW-1185">Reference proteome</keyword>
<dbReference type="Proteomes" id="UP000694910">
    <property type="component" value="Unplaced"/>
</dbReference>
<proteinExistence type="predicted"/>
<reference evidence="2" key="1">
    <citation type="submission" date="2025-08" db="UniProtKB">
        <authorList>
            <consortium name="RefSeq"/>
        </authorList>
    </citation>
    <scope>IDENTIFICATION</scope>
</reference>
<protein>
    <submittedName>
        <fullName evidence="2">G-rich sequence factor 1-like</fullName>
    </submittedName>
</protein>
<name>A0ABM1CK03_CERSS</name>
<evidence type="ECO:0000313" key="2">
    <source>
        <dbReference type="RefSeq" id="XP_014639884.1"/>
    </source>
</evidence>
<organism evidence="1 2">
    <name type="scientific">Ceratotherium simum simum</name>
    <name type="common">Southern white rhinoceros</name>
    <dbReference type="NCBI Taxonomy" id="73337"/>
    <lineage>
        <taxon>Eukaryota</taxon>
        <taxon>Metazoa</taxon>
        <taxon>Chordata</taxon>
        <taxon>Craniata</taxon>
        <taxon>Vertebrata</taxon>
        <taxon>Euteleostomi</taxon>
        <taxon>Mammalia</taxon>
        <taxon>Eutheria</taxon>
        <taxon>Laurasiatheria</taxon>
        <taxon>Perissodactyla</taxon>
        <taxon>Rhinocerotidae</taxon>
        <taxon>Ceratotherium</taxon>
    </lineage>
</organism>
<gene>
    <name evidence="2" type="primary">LOC106801211</name>
</gene>
<dbReference type="RefSeq" id="XP_014639884.1">
    <property type="nucleotide sequence ID" value="XM_014784398.1"/>
</dbReference>